<sequence>LFPQEFTEIEKVFQALKNYLPTVDQREFSEVSNATNSRVTLLHPKEQYNVGDTMQVRVDMRDHKGNLKAHGGDFILSRIVSPTLKAAASGVVKDLKNGTYLVDFTLFWPGQVEVVLQLIHSREAVAVLWRVKQLHFDKCLFTGTFTNNSVTEKTKCFSYPNYSLPLCTYTDKRDNDTYFCLKPKTLPCETLTLFQSINNENPNMTNNETKLFDRKDQLKTMCCIMEFSLRLNLHARFTEPVISVSVLCNAVTSNSRLLSGELLLSNKTCSFGAPQSVPSGFFYKNNWYSSFCKLRSFSNIHDINSCLQGKTLHLRGDSTLRQWVEYLTSKLTDLKLLVHLNYFMPMHAFDVYRNISVDWKRHGHPWITFSLIPIKGGHFVAREVDRIAGGPNTIVGITVGQHTRPYPLQLHIQKLLNIRNAIKRLLLRSPTTTVFVKLENIRELSNSFRFSNWYGYIQNLAQREVFEGLNVTILDAWDMTVADNTQYVHPVERVIYSQIAIFLPYLCPNSSN</sequence>
<accession>A0ABS2Z4M6</accession>
<name>A0ABS2Z4M6_POLSE</name>
<proteinExistence type="inferred from homology"/>
<protein>
    <submittedName>
        <fullName evidence="3">NXPE2 protein</fullName>
    </submittedName>
</protein>
<reference evidence="3" key="1">
    <citation type="journal article" date="2021" name="Cell">
        <title>Tracing the genetic footprints of vertebrate landing in non-teleost ray-finned fishes.</title>
        <authorList>
            <person name="Bi X."/>
            <person name="Wang K."/>
            <person name="Yang L."/>
            <person name="Pan H."/>
            <person name="Jiang H."/>
            <person name="Wei Q."/>
            <person name="Fang M."/>
            <person name="Yu H."/>
            <person name="Zhu C."/>
            <person name="Cai Y."/>
            <person name="He Y."/>
            <person name="Gan X."/>
            <person name="Zeng H."/>
            <person name="Yu D."/>
            <person name="Zhu Y."/>
            <person name="Jiang H."/>
            <person name="Qiu Q."/>
            <person name="Yang H."/>
            <person name="Zhang Y.E."/>
            <person name="Wang W."/>
            <person name="Zhu M."/>
            <person name="He S."/>
            <person name="Zhang G."/>
        </authorList>
    </citation>
    <scope>NUCLEOTIDE SEQUENCE</scope>
    <source>
        <strain evidence="3">Bchr_001</strain>
    </source>
</reference>
<dbReference type="SUPFAM" id="SSF81296">
    <property type="entry name" value="E set domains"/>
    <property type="match status" value="1"/>
</dbReference>
<evidence type="ECO:0000313" key="3">
    <source>
        <dbReference type="EMBL" id="MBN3293762.1"/>
    </source>
</evidence>
<comment type="caution">
    <text evidence="3">The sequence shown here is derived from an EMBL/GenBank/DDBJ whole genome shotgun (WGS) entry which is preliminary data.</text>
</comment>
<keyword evidence="4" id="KW-1185">Reference proteome</keyword>
<feature type="non-terminal residue" evidence="3">
    <location>
        <position position="1"/>
    </location>
</feature>
<evidence type="ECO:0000313" key="4">
    <source>
        <dbReference type="Proteomes" id="UP001166052"/>
    </source>
</evidence>
<dbReference type="Proteomes" id="UP001166052">
    <property type="component" value="Unassembled WGS sequence"/>
</dbReference>
<gene>
    <name evidence="3" type="primary">Nxpe2_1</name>
    <name evidence="3" type="ORF">GTO92_0011413</name>
</gene>
<dbReference type="PANTHER" id="PTHR16165:SF3">
    <property type="entry name" value="NXPE FAMILY MEMBER 1"/>
    <property type="match status" value="1"/>
</dbReference>
<dbReference type="Gene3D" id="2.60.40.10">
    <property type="entry name" value="Immunoglobulins"/>
    <property type="match status" value="1"/>
</dbReference>
<dbReference type="Pfam" id="PF06312">
    <property type="entry name" value="Neurexophilin"/>
    <property type="match status" value="1"/>
</dbReference>
<feature type="domain" description="NXPE C-terminal" evidence="2">
    <location>
        <begin position="287"/>
        <end position="507"/>
    </location>
</feature>
<dbReference type="InterPro" id="IPR014756">
    <property type="entry name" value="Ig_E-set"/>
</dbReference>
<dbReference type="InterPro" id="IPR026845">
    <property type="entry name" value="NXPH/NXPE"/>
</dbReference>
<dbReference type="InterPro" id="IPR013783">
    <property type="entry name" value="Ig-like_fold"/>
</dbReference>
<organism evidence="3 4">
    <name type="scientific">Polypterus senegalus</name>
    <name type="common">Senegal bichir</name>
    <dbReference type="NCBI Taxonomy" id="55291"/>
    <lineage>
        <taxon>Eukaryota</taxon>
        <taxon>Metazoa</taxon>
        <taxon>Chordata</taxon>
        <taxon>Craniata</taxon>
        <taxon>Vertebrata</taxon>
        <taxon>Euteleostomi</taxon>
        <taxon>Actinopterygii</taxon>
        <taxon>Polypteriformes</taxon>
        <taxon>Polypteridae</taxon>
        <taxon>Polypterus</taxon>
    </lineage>
</organism>
<evidence type="ECO:0000259" key="2">
    <source>
        <dbReference type="Pfam" id="PF24536"/>
    </source>
</evidence>
<feature type="non-terminal residue" evidence="3">
    <location>
        <position position="512"/>
    </location>
</feature>
<dbReference type="InterPro" id="IPR057106">
    <property type="entry name" value="NXPE4_C"/>
</dbReference>
<dbReference type="PANTHER" id="PTHR16165">
    <property type="entry name" value="NXPE FAMILY MEMBER"/>
    <property type="match status" value="1"/>
</dbReference>
<dbReference type="Pfam" id="PF24536">
    <property type="entry name" value="NXPE4_C"/>
    <property type="match status" value="1"/>
</dbReference>
<dbReference type="EMBL" id="JAAWVN010022826">
    <property type="protein sequence ID" value="MBN3293762.1"/>
    <property type="molecule type" value="Genomic_DNA"/>
</dbReference>
<comment type="similarity">
    <text evidence="1">Belongs to the NXPE family.</text>
</comment>
<evidence type="ECO:0000256" key="1">
    <source>
        <dbReference type="ARBA" id="ARBA00005431"/>
    </source>
</evidence>